<organism evidence="7 8">
    <name type="scientific">Stakelama marina</name>
    <dbReference type="NCBI Taxonomy" id="2826939"/>
    <lineage>
        <taxon>Bacteria</taxon>
        <taxon>Pseudomonadati</taxon>
        <taxon>Pseudomonadota</taxon>
        <taxon>Alphaproteobacteria</taxon>
        <taxon>Sphingomonadales</taxon>
        <taxon>Sphingomonadaceae</taxon>
        <taxon>Stakelama</taxon>
    </lineage>
</organism>
<keyword evidence="1" id="KW-0678">Repressor</keyword>
<dbReference type="PRINTS" id="PR00455">
    <property type="entry name" value="HTHTETR"/>
</dbReference>
<keyword evidence="3 5" id="KW-0238">DNA-binding</keyword>
<dbReference type="AlphaFoldDB" id="A0A8T4IJU6"/>
<evidence type="ECO:0000256" key="2">
    <source>
        <dbReference type="ARBA" id="ARBA00023015"/>
    </source>
</evidence>
<dbReference type="Gene3D" id="1.10.10.60">
    <property type="entry name" value="Homeodomain-like"/>
    <property type="match status" value="1"/>
</dbReference>
<dbReference type="PROSITE" id="PS01081">
    <property type="entry name" value="HTH_TETR_1"/>
    <property type="match status" value="1"/>
</dbReference>
<evidence type="ECO:0000259" key="6">
    <source>
        <dbReference type="PROSITE" id="PS50977"/>
    </source>
</evidence>
<comment type="caution">
    <text evidence="7">The sequence shown here is derived from an EMBL/GenBank/DDBJ whole genome shotgun (WGS) entry which is preliminary data.</text>
</comment>
<dbReference type="InterPro" id="IPR039538">
    <property type="entry name" value="BetI_C"/>
</dbReference>
<evidence type="ECO:0000256" key="4">
    <source>
        <dbReference type="ARBA" id="ARBA00023163"/>
    </source>
</evidence>
<accession>A0A8T4IJU6</accession>
<dbReference type="PANTHER" id="PTHR30055:SF234">
    <property type="entry name" value="HTH-TYPE TRANSCRIPTIONAL REGULATOR BETI"/>
    <property type="match status" value="1"/>
</dbReference>
<dbReference type="RefSeq" id="WP_284054660.1">
    <property type="nucleotide sequence ID" value="NZ_JAGRQC010000004.1"/>
</dbReference>
<evidence type="ECO:0000256" key="1">
    <source>
        <dbReference type="ARBA" id="ARBA00022491"/>
    </source>
</evidence>
<dbReference type="Pfam" id="PF00440">
    <property type="entry name" value="TetR_N"/>
    <property type="match status" value="1"/>
</dbReference>
<dbReference type="EMBL" id="JAGRQC010000004">
    <property type="protein sequence ID" value="MBR0553395.1"/>
    <property type="molecule type" value="Genomic_DNA"/>
</dbReference>
<dbReference type="InterPro" id="IPR009057">
    <property type="entry name" value="Homeodomain-like_sf"/>
</dbReference>
<protein>
    <submittedName>
        <fullName evidence="7">TetR/AcrR family transcriptional regulator</fullName>
    </submittedName>
</protein>
<name>A0A8T4IJU6_9SPHN</name>
<dbReference type="GO" id="GO:0000976">
    <property type="term" value="F:transcription cis-regulatory region binding"/>
    <property type="evidence" value="ECO:0007669"/>
    <property type="project" value="TreeGrafter"/>
</dbReference>
<keyword evidence="2" id="KW-0805">Transcription regulation</keyword>
<reference evidence="7" key="1">
    <citation type="submission" date="2021-04" db="EMBL/GenBank/DDBJ databases">
        <title>Ouciella asimina sp. nov., isolated from the surface seawater in the hydrothermal field of Okinawa Trough.</title>
        <authorList>
            <person name="Shuang W."/>
        </authorList>
    </citation>
    <scope>NUCLEOTIDE SEQUENCE</scope>
    <source>
        <strain evidence="7">LXI357</strain>
    </source>
</reference>
<dbReference type="SUPFAM" id="SSF46689">
    <property type="entry name" value="Homeodomain-like"/>
    <property type="match status" value="1"/>
</dbReference>
<dbReference type="Gene3D" id="1.10.357.10">
    <property type="entry name" value="Tetracycline Repressor, domain 2"/>
    <property type="match status" value="1"/>
</dbReference>
<dbReference type="FunFam" id="1.10.10.60:FF:000141">
    <property type="entry name" value="TetR family transcriptional regulator"/>
    <property type="match status" value="1"/>
</dbReference>
<feature type="DNA-binding region" description="H-T-H motif" evidence="5">
    <location>
        <begin position="32"/>
        <end position="51"/>
    </location>
</feature>
<dbReference type="InterPro" id="IPR023772">
    <property type="entry name" value="DNA-bd_HTH_TetR-type_CS"/>
</dbReference>
<evidence type="ECO:0000256" key="5">
    <source>
        <dbReference type="PROSITE-ProRule" id="PRU00335"/>
    </source>
</evidence>
<sequence length="209" mass="22664">MSPKRIDRTERRRVILRAATEVFAARGYRAATMEEIAAAAGVAKGTLYLYFPSKEALFFALFERFADDAMAEGGADSETTNAVDAVAALLLQIAARIDADTVLVPLTLEFWSVAGVAETRDRFGARYGQMLDMFRGQITAMLRAGQRRGEVKEKLPLQPLASTLLGVIDGLIVQRWVDTELSVADTLREALPALMAGMRSGPGDARPAA</sequence>
<evidence type="ECO:0000313" key="8">
    <source>
        <dbReference type="Proteomes" id="UP000676996"/>
    </source>
</evidence>
<dbReference type="SUPFAM" id="SSF48498">
    <property type="entry name" value="Tetracyclin repressor-like, C-terminal domain"/>
    <property type="match status" value="1"/>
</dbReference>
<dbReference type="GO" id="GO:0003700">
    <property type="term" value="F:DNA-binding transcription factor activity"/>
    <property type="evidence" value="ECO:0007669"/>
    <property type="project" value="TreeGrafter"/>
</dbReference>
<proteinExistence type="predicted"/>
<dbReference type="Proteomes" id="UP000676996">
    <property type="component" value="Unassembled WGS sequence"/>
</dbReference>
<keyword evidence="4" id="KW-0804">Transcription</keyword>
<dbReference type="InterPro" id="IPR036271">
    <property type="entry name" value="Tet_transcr_reg_TetR-rel_C_sf"/>
</dbReference>
<dbReference type="PROSITE" id="PS50977">
    <property type="entry name" value="HTH_TETR_2"/>
    <property type="match status" value="1"/>
</dbReference>
<dbReference type="Pfam" id="PF13977">
    <property type="entry name" value="TetR_C_6"/>
    <property type="match status" value="1"/>
</dbReference>
<evidence type="ECO:0000313" key="7">
    <source>
        <dbReference type="EMBL" id="MBR0553395.1"/>
    </source>
</evidence>
<dbReference type="InterPro" id="IPR001647">
    <property type="entry name" value="HTH_TetR"/>
</dbReference>
<gene>
    <name evidence="7" type="ORF">J7S20_12870</name>
</gene>
<keyword evidence="8" id="KW-1185">Reference proteome</keyword>
<dbReference type="InterPro" id="IPR050109">
    <property type="entry name" value="HTH-type_TetR-like_transc_reg"/>
</dbReference>
<dbReference type="PANTHER" id="PTHR30055">
    <property type="entry name" value="HTH-TYPE TRANSCRIPTIONAL REGULATOR RUTR"/>
    <property type="match status" value="1"/>
</dbReference>
<feature type="domain" description="HTH tetR-type" evidence="6">
    <location>
        <begin position="9"/>
        <end position="69"/>
    </location>
</feature>
<evidence type="ECO:0000256" key="3">
    <source>
        <dbReference type="ARBA" id="ARBA00023125"/>
    </source>
</evidence>